<feature type="transmembrane region" description="Helical" evidence="1">
    <location>
        <begin position="387"/>
        <end position="405"/>
    </location>
</feature>
<dbReference type="EMBL" id="FRXO01000008">
    <property type="protein sequence ID" value="SHO66858.1"/>
    <property type="molecule type" value="Genomic_DNA"/>
</dbReference>
<feature type="transmembrane region" description="Helical" evidence="1">
    <location>
        <begin position="239"/>
        <end position="260"/>
    </location>
</feature>
<feature type="transmembrane region" description="Helical" evidence="1">
    <location>
        <begin position="6"/>
        <end position="22"/>
    </location>
</feature>
<evidence type="ECO:0008006" key="4">
    <source>
        <dbReference type="Google" id="ProtNLM"/>
    </source>
</evidence>
<evidence type="ECO:0000313" key="3">
    <source>
        <dbReference type="Proteomes" id="UP000186406"/>
    </source>
</evidence>
<dbReference type="RefSeq" id="WP_073631115.1">
    <property type="nucleotide sequence ID" value="NZ_FRXO01000008.1"/>
</dbReference>
<feature type="transmembrane region" description="Helical" evidence="1">
    <location>
        <begin position="156"/>
        <end position="179"/>
    </location>
</feature>
<dbReference type="Proteomes" id="UP000186406">
    <property type="component" value="Unassembled WGS sequence"/>
</dbReference>
<feature type="transmembrane region" description="Helical" evidence="1">
    <location>
        <begin position="272"/>
        <end position="296"/>
    </location>
</feature>
<keyword evidence="1" id="KW-0472">Membrane</keyword>
<name>A0A1M7ZPN4_9HYPH</name>
<reference evidence="2 3" key="1">
    <citation type="submission" date="2016-12" db="EMBL/GenBank/DDBJ databases">
        <authorList>
            <person name="Song W.-J."/>
            <person name="Kurnit D.M."/>
        </authorList>
    </citation>
    <scope>NUCLEOTIDE SEQUENCE [LARGE SCALE GENOMIC DNA]</scope>
    <source>
        <strain evidence="2 3">DSM 19599</strain>
    </source>
</reference>
<feature type="transmembrane region" description="Helical" evidence="1">
    <location>
        <begin position="191"/>
        <end position="219"/>
    </location>
</feature>
<feature type="transmembrane region" description="Helical" evidence="1">
    <location>
        <begin position="34"/>
        <end position="54"/>
    </location>
</feature>
<keyword evidence="1" id="KW-1133">Transmembrane helix</keyword>
<proteinExistence type="predicted"/>
<feature type="transmembrane region" description="Helical" evidence="1">
    <location>
        <begin position="107"/>
        <end position="124"/>
    </location>
</feature>
<keyword evidence="1" id="KW-0812">Transmembrane</keyword>
<evidence type="ECO:0000256" key="1">
    <source>
        <dbReference type="SAM" id="Phobius"/>
    </source>
</evidence>
<feature type="transmembrane region" description="Helical" evidence="1">
    <location>
        <begin position="66"/>
        <end position="86"/>
    </location>
</feature>
<gene>
    <name evidence="2" type="ORF">SAMN02745172_03518</name>
</gene>
<evidence type="ECO:0000313" key="2">
    <source>
        <dbReference type="EMBL" id="SHO66858.1"/>
    </source>
</evidence>
<feature type="transmembrane region" description="Helical" evidence="1">
    <location>
        <begin position="356"/>
        <end position="375"/>
    </location>
</feature>
<sequence>MLFSMGVMILSLIVSIACWLRGRPKIWCFPSDFLFIGCVILVGLAPLANIYATTEYEIYPFSDDTVSNAMYGIAIMFTSFSFVWLFRKKLYVQHLVPREGAYNDRTLGVIAYSVIGATSVLLLVDPVSLAYKMSILKFISGGMSGSDYQLIRRGGYYTSAILSIQAYFRFSIIAFFFVLCATRIMLRFNIVIAAAILFLLYILCAASISKQPFFIFLAYVLIANRLSLSDGTMFSARRVIFILVAVLLIVTVLLTALYCAQYPEVYSLTFDGIYGALNLAIYRVYMAIYHTVLMYFEVYPNILPFSYFSDSSVVSALFGLQARDLALEVPTIFLGTDAAALTSFPTIFMASAYASIGFAGVALFSVAVALWVYVIDIIFTRIRHPQLRVAYYATMSVNMMFFTTQSALTAILTYGCGLIPILALLLDRFLVRRRARWSRDAQAFESGAISRRSDVPSGRKAH</sequence>
<feature type="transmembrane region" description="Helical" evidence="1">
    <location>
        <begin position="411"/>
        <end position="431"/>
    </location>
</feature>
<dbReference type="STRING" id="1123029.SAMN02745172_03518"/>
<keyword evidence="3" id="KW-1185">Reference proteome</keyword>
<protein>
    <recommendedName>
        <fullName evidence="4">Oligosaccharide repeat unit polymerase</fullName>
    </recommendedName>
</protein>
<dbReference type="AlphaFoldDB" id="A0A1M7ZPN4"/>
<accession>A0A1M7ZPN4</accession>
<organism evidence="2 3">
    <name type="scientific">Pseudoxanthobacter soli DSM 19599</name>
    <dbReference type="NCBI Taxonomy" id="1123029"/>
    <lineage>
        <taxon>Bacteria</taxon>
        <taxon>Pseudomonadati</taxon>
        <taxon>Pseudomonadota</taxon>
        <taxon>Alphaproteobacteria</taxon>
        <taxon>Hyphomicrobiales</taxon>
        <taxon>Segnochrobactraceae</taxon>
        <taxon>Pseudoxanthobacter</taxon>
    </lineage>
</organism>